<dbReference type="Proteomes" id="UP000199118">
    <property type="component" value="Unassembled WGS sequence"/>
</dbReference>
<dbReference type="Pfam" id="PF04028">
    <property type="entry name" value="DUF374"/>
    <property type="match status" value="1"/>
</dbReference>
<dbReference type="STRING" id="356660.SAMN05444336_11187"/>
<dbReference type="EMBL" id="FNMZ01000011">
    <property type="protein sequence ID" value="SDX84919.1"/>
    <property type="molecule type" value="Genomic_DNA"/>
</dbReference>
<feature type="region of interest" description="Disordered" evidence="1">
    <location>
        <begin position="229"/>
        <end position="264"/>
    </location>
</feature>
<feature type="domain" description="DUF374" evidence="2">
    <location>
        <begin position="68"/>
        <end position="143"/>
    </location>
</feature>
<dbReference type="InterPro" id="IPR007172">
    <property type="entry name" value="DUF374"/>
</dbReference>
<feature type="compositionally biased region" description="Pro residues" evidence="1">
    <location>
        <begin position="234"/>
        <end position="264"/>
    </location>
</feature>
<dbReference type="OrthoDB" id="9810508at2"/>
<evidence type="ECO:0000259" key="2">
    <source>
        <dbReference type="Pfam" id="PF04028"/>
    </source>
</evidence>
<dbReference type="SUPFAM" id="SSF69593">
    <property type="entry name" value="Glycerol-3-phosphate (1)-acyltransferase"/>
    <property type="match status" value="1"/>
</dbReference>
<evidence type="ECO:0000256" key="1">
    <source>
        <dbReference type="SAM" id="MobiDB-lite"/>
    </source>
</evidence>
<keyword evidence="4" id="KW-1185">Reference proteome</keyword>
<evidence type="ECO:0000313" key="4">
    <source>
        <dbReference type="Proteomes" id="UP000199118"/>
    </source>
</evidence>
<accession>A0A1H3F3Z6</accession>
<dbReference type="CDD" id="cd07983">
    <property type="entry name" value="LPLAT_DUF374-like"/>
    <property type="match status" value="1"/>
</dbReference>
<evidence type="ECO:0000313" key="3">
    <source>
        <dbReference type="EMBL" id="SDX84919.1"/>
    </source>
</evidence>
<reference evidence="3 4" key="1">
    <citation type="submission" date="2016-10" db="EMBL/GenBank/DDBJ databases">
        <authorList>
            <person name="de Groot N.N."/>
        </authorList>
    </citation>
    <scope>NUCLEOTIDE SEQUENCE [LARGE SCALE GENOMIC DNA]</scope>
    <source>
        <strain evidence="3 4">DSM 17890</strain>
    </source>
</reference>
<gene>
    <name evidence="3" type="ORF">SAMN05444336_11187</name>
</gene>
<sequence>MLRQVRASPLLRSLVARLGAGYIRLVDVTCRWEVEGAASRALIRGASGRWIVPVWHGRLLIVPAEKTRAMNVLALISANRDGEIIAQCVERFGAAVLRGSSRDKRKPDKDKGGAAMAAEAIERLSVAEDMVLVLTPDGPRGPRMRAKPGVAGLAIATGVPVIPFAYAVAGGRVLGSWDQFVLPFPFGRGAKVFGEPIEPPSEPGHAAQEAFRAEIEAALNGVAARADSLVGRTPIPPDPAPAIEPGPDMPASPDAPPDAPLREA</sequence>
<organism evidence="3 4">
    <name type="scientific">Albimonas donghaensis</name>
    <dbReference type="NCBI Taxonomy" id="356660"/>
    <lineage>
        <taxon>Bacteria</taxon>
        <taxon>Pseudomonadati</taxon>
        <taxon>Pseudomonadota</taxon>
        <taxon>Alphaproteobacteria</taxon>
        <taxon>Rhodobacterales</taxon>
        <taxon>Paracoccaceae</taxon>
        <taxon>Albimonas</taxon>
    </lineage>
</organism>
<protein>
    <recommendedName>
        <fullName evidence="2">DUF374 domain-containing protein</fullName>
    </recommendedName>
</protein>
<proteinExistence type="predicted"/>
<dbReference type="RefSeq" id="WP_092685016.1">
    <property type="nucleotide sequence ID" value="NZ_FNMZ01000011.1"/>
</dbReference>
<name>A0A1H3F3Z6_9RHOB</name>
<dbReference type="AlphaFoldDB" id="A0A1H3F3Z6"/>